<reference evidence="1" key="4">
    <citation type="submission" date="2019-03" db="UniProtKB">
        <authorList>
            <consortium name="EnsemblPlants"/>
        </authorList>
    </citation>
    <scope>IDENTIFICATION</scope>
</reference>
<accession>A0A453CPK0</accession>
<reference evidence="1" key="3">
    <citation type="journal article" date="2017" name="Nature">
        <title>Genome sequence of the progenitor of the wheat D genome Aegilops tauschii.</title>
        <authorList>
            <person name="Luo M.C."/>
            <person name="Gu Y.Q."/>
            <person name="Puiu D."/>
            <person name="Wang H."/>
            <person name="Twardziok S.O."/>
            <person name="Deal K.R."/>
            <person name="Huo N."/>
            <person name="Zhu T."/>
            <person name="Wang L."/>
            <person name="Wang Y."/>
            <person name="McGuire P.E."/>
            <person name="Liu S."/>
            <person name="Long H."/>
            <person name="Ramasamy R.K."/>
            <person name="Rodriguez J.C."/>
            <person name="Van S.L."/>
            <person name="Yuan L."/>
            <person name="Wang Z."/>
            <person name="Xia Z."/>
            <person name="Xiao L."/>
            <person name="Anderson O.D."/>
            <person name="Ouyang S."/>
            <person name="Liang Y."/>
            <person name="Zimin A.V."/>
            <person name="Pertea G."/>
            <person name="Qi P."/>
            <person name="Bennetzen J.L."/>
            <person name="Dai X."/>
            <person name="Dawson M.W."/>
            <person name="Muller H.G."/>
            <person name="Kugler K."/>
            <person name="Rivarola-Duarte L."/>
            <person name="Spannagl M."/>
            <person name="Mayer K.F.X."/>
            <person name="Lu F.H."/>
            <person name="Bevan M.W."/>
            <person name="Leroy P."/>
            <person name="Li P."/>
            <person name="You F.M."/>
            <person name="Sun Q."/>
            <person name="Liu Z."/>
            <person name="Lyons E."/>
            <person name="Wicker T."/>
            <person name="Salzberg S.L."/>
            <person name="Devos K.M."/>
            <person name="Dvorak J."/>
        </authorList>
    </citation>
    <scope>NUCLEOTIDE SEQUENCE [LARGE SCALE GENOMIC DNA]</scope>
    <source>
        <strain evidence="1">cv. AL8/78</strain>
    </source>
</reference>
<dbReference type="EnsemblPlants" id="AET2Gv20915100.10">
    <property type="protein sequence ID" value="AET2Gv20915100.10"/>
    <property type="gene ID" value="AET2Gv20915100"/>
</dbReference>
<dbReference type="PANTHER" id="PTHR31818">
    <property type="entry name" value="O-FUCOSYLTRANSFERASE 16"/>
    <property type="match status" value="1"/>
</dbReference>
<reference evidence="2" key="1">
    <citation type="journal article" date="2014" name="Science">
        <title>Ancient hybridizations among the ancestral genomes of bread wheat.</title>
        <authorList>
            <consortium name="International Wheat Genome Sequencing Consortium,"/>
            <person name="Marcussen T."/>
            <person name="Sandve S.R."/>
            <person name="Heier L."/>
            <person name="Spannagl M."/>
            <person name="Pfeifer M."/>
            <person name="Jakobsen K.S."/>
            <person name="Wulff B.B."/>
            <person name="Steuernagel B."/>
            <person name="Mayer K.F."/>
            <person name="Olsen O.A."/>
        </authorList>
    </citation>
    <scope>NUCLEOTIDE SEQUENCE [LARGE SCALE GENOMIC DNA]</scope>
    <source>
        <strain evidence="2">cv. AL8/78</strain>
    </source>
</reference>
<dbReference type="Proteomes" id="UP000015105">
    <property type="component" value="Chromosome 2D"/>
</dbReference>
<protein>
    <submittedName>
        <fullName evidence="1">Uncharacterized protein</fullName>
    </submittedName>
</protein>
<dbReference type="PANTHER" id="PTHR31818:SF3">
    <property type="entry name" value="O-FUCOSYLTRANSFERASE 29"/>
    <property type="match status" value="1"/>
</dbReference>
<name>A0A453CPK0_AEGTS</name>
<organism evidence="1 2">
    <name type="scientific">Aegilops tauschii subsp. strangulata</name>
    <name type="common">Goatgrass</name>
    <dbReference type="NCBI Taxonomy" id="200361"/>
    <lineage>
        <taxon>Eukaryota</taxon>
        <taxon>Viridiplantae</taxon>
        <taxon>Streptophyta</taxon>
        <taxon>Embryophyta</taxon>
        <taxon>Tracheophyta</taxon>
        <taxon>Spermatophyta</taxon>
        <taxon>Magnoliopsida</taxon>
        <taxon>Liliopsida</taxon>
        <taxon>Poales</taxon>
        <taxon>Poaceae</taxon>
        <taxon>BOP clade</taxon>
        <taxon>Pooideae</taxon>
        <taxon>Triticodae</taxon>
        <taxon>Triticeae</taxon>
        <taxon>Triticinae</taxon>
        <taxon>Aegilops</taxon>
    </lineage>
</organism>
<sequence length="105" mass="12514">SFDSTFNMLMVFMSYQICRRYMGHKRTIRPNTRKLNVLFQTWNQTGWDTFSRKVKKIQRGLMGEPDDPRHGRDDFHEMPSSCICQRVPVNRSATMQTRNLLSQVR</sequence>
<proteinExistence type="predicted"/>
<dbReference type="Gramene" id="AET2Gv20915100.10">
    <property type="protein sequence ID" value="AET2Gv20915100.10"/>
    <property type="gene ID" value="AET2Gv20915100"/>
</dbReference>
<keyword evidence="2" id="KW-1185">Reference proteome</keyword>
<dbReference type="AlphaFoldDB" id="A0A453CPK0"/>
<evidence type="ECO:0000313" key="1">
    <source>
        <dbReference type="EnsemblPlants" id="AET2Gv20915100.10"/>
    </source>
</evidence>
<reference evidence="1" key="5">
    <citation type="journal article" date="2021" name="G3 (Bethesda)">
        <title>Aegilops tauschii genome assembly Aet v5.0 features greater sequence contiguity and improved annotation.</title>
        <authorList>
            <person name="Wang L."/>
            <person name="Zhu T."/>
            <person name="Rodriguez J.C."/>
            <person name="Deal K.R."/>
            <person name="Dubcovsky J."/>
            <person name="McGuire P.E."/>
            <person name="Lux T."/>
            <person name="Spannagl M."/>
            <person name="Mayer K.F.X."/>
            <person name="Baldrich P."/>
            <person name="Meyers B.C."/>
            <person name="Huo N."/>
            <person name="Gu Y.Q."/>
            <person name="Zhou H."/>
            <person name="Devos K.M."/>
            <person name="Bennetzen J.L."/>
            <person name="Unver T."/>
            <person name="Budak H."/>
            <person name="Gulick P.J."/>
            <person name="Galiba G."/>
            <person name="Kalapos B."/>
            <person name="Nelson D.R."/>
            <person name="Li P."/>
            <person name="You F.M."/>
            <person name="Luo M.C."/>
            <person name="Dvorak J."/>
        </authorList>
    </citation>
    <scope>NUCLEOTIDE SEQUENCE [LARGE SCALE GENOMIC DNA]</scope>
    <source>
        <strain evidence="1">cv. AL8/78</strain>
    </source>
</reference>
<evidence type="ECO:0000313" key="2">
    <source>
        <dbReference type="Proteomes" id="UP000015105"/>
    </source>
</evidence>
<reference evidence="2" key="2">
    <citation type="journal article" date="2017" name="Nat. Plants">
        <title>The Aegilops tauschii genome reveals multiple impacts of transposons.</title>
        <authorList>
            <person name="Zhao G."/>
            <person name="Zou C."/>
            <person name="Li K."/>
            <person name="Wang K."/>
            <person name="Li T."/>
            <person name="Gao L."/>
            <person name="Zhang X."/>
            <person name="Wang H."/>
            <person name="Yang Z."/>
            <person name="Liu X."/>
            <person name="Jiang W."/>
            <person name="Mao L."/>
            <person name="Kong X."/>
            <person name="Jiao Y."/>
            <person name="Jia J."/>
        </authorList>
    </citation>
    <scope>NUCLEOTIDE SEQUENCE [LARGE SCALE GENOMIC DNA]</scope>
    <source>
        <strain evidence="2">cv. AL8/78</strain>
    </source>
</reference>